<gene>
    <name evidence="2" type="ORF">CTRG_05232</name>
</gene>
<name>C5MHL5_CANTT</name>
<dbReference type="RefSeq" id="XP_002550934.1">
    <property type="nucleotide sequence ID" value="XM_002550888.1"/>
</dbReference>
<evidence type="ECO:0000256" key="1">
    <source>
        <dbReference type="SAM" id="MobiDB-lite"/>
    </source>
</evidence>
<proteinExistence type="predicted"/>
<feature type="region of interest" description="Disordered" evidence="1">
    <location>
        <begin position="121"/>
        <end position="146"/>
    </location>
</feature>
<evidence type="ECO:0000313" key="2">
    <source>
        <dbReference type="EMBL" id="EER30780.1"/>
    </source>
</evidence>
<keyword evidence="3" id="KW-1185">Reference proteome</keyword>
<dbReference type="HOGENOM" id="CLU_1777194_0_0_1"/>
<dbReference type="KEGG" id="ctp:CTRG_05232"/>
<dbReference type="AlphaFoldDB" id="C5MHL5"/>
<evidence type="ECO:0000313" key="3">
    <source>
        <dbReference type="Proteomes" id="UP000002037"/>
    </source>
</evidence>
<dbReference type="EMBL" id="GG692402">
    <property type="protein sequence ID" value="EER30780.1"/>
    <property type="molecule type" value="Genomic_DNA"/>
</dbReference>
<protein>
    <submittedName>
        <fullName evidence="2">Uncharacterized protein</fullName>
    </submittedName>
</protein>
<accession>C5MHL5</accession>
<organism evidence="2 3">
    <name type="scientific">Candida tropicalis (strain ATCC MYA-3404 / T1)</name>
    <name type="common">Yeast</name>
    <dbReference type="NCBI Taxonomy" id="294747"/>
    <lineage>
        <taxon>Eukaryota</taxon>
        <taxon>Fungi</taxon>
        <taxon>Dikarya</taxon>
        <taxon>Ascomycota</taxon>
        <taxon>Saccharomycotina</taxon>
        <taxon>Pichiomycetes</taxon>
        <taxon>Debaryomycetaceae</taxon>
        <taxon>Candida/Lodderomyces clade</taxon>
        <taxon>Candida</taxon>
    </lineage>
</organism>
<dbReference type="Proteomes" id="UP000002037">
    <property type="component" value="Unassembled WGS sequence"/>
</dbReference>
<sequence>MIILFSIQPLVFLLIYKYNNISSIPTISCISFFFLIEYLDFQQGATSDRDILRGMLYISRRARCNYKSLTLACCRCGLFWVAYHRNHVIFGRSLSFIDIVFTSLTTENNHYMFMTTPTEGNPLSEEHQSASSNSKRHQGLQTWFKN</sequence>
<dbReference type="GeneID" id="8299551"/>
<dbReference type="VEuPathDB" id="FungiDB:CTRG_05232"/>
<reference evidence="2 3" key="1">
    <citation type="journal article" date="2009" name="Nature">
        <title>Evolution of pathogenicity and sexual reproduction in eight Candida genomes.</title>
        <authorList>
            <person name="Butler G."/>
            <person name="Rasmussen M.D."/>
            <person name="Lin M.F."/>
            <person name="Santos M.A."/>
            <person name="Sakthikumar S."/>
            <person name="Munro C.A."/>
            <person name="Rheinbay E."/>
            <person name="Grabherr M."/>
            <person name="Forche A."/>
            <person name="Reedy J.L."/>
            <person name="Agrafioti I."/>
            <person name="Arnaud M.B."/>
            <person name="Bates S."/>
            <person name="Brown A.J."/>
            <person name="Brunke S."/>
            <person name="Costanzo M.C."/>
            <person name="Fitzpatrick D.A."/>
            <person name="de Groot P.W."/>
            <person name="Harris D."/>
            <person name="Hoyer L.L."/>
            <person name="Hube B."/>
            <person name="Klis F.M."/>
            <person name="Kodira C."/>
            <person name="Lennard N."/>
            <person name="Logue M.E."/>
            <person name="Martin R."/>
            <person name="Neiman A.M."/>
            <person name="Nikolaou E."/>
            <person name="Quail M.A."/>
            <person name="Quinn J."/>
            <person name="Santos M.C."/>
            <person name="Schmitzberger F.F."/>
            <person name="Sherlock G."/>
            <person name="Shah P."/>
            <person name="Silverstein K.A."/>
            <person name="Skrzypek M.S."/>
            <person name="Soll D."/>
            <person name="Staggs R."/>
            <person name="Stansfield I."/>
            <person name="Stumpf M.P."/>
            <person name="Sudbery P.E."/>
            <person name="Srikantha T."/>
            <person name="Zeng Q."/>
            <person name="Berman J."/>
            <person name="Berriman M."/>
            <person name="Heitman J."/>
            <person name="Gow N.A."/>
            <person name="Lorenz M.C."/>
            <person name="Birren B.W."/>
            <person name="Kellis M."/>
            <person name="Cuomo C.A."/>
        </authorList>
    </citation>
    <scope>NUCLEOTIDE SEQUENCE [LARGE SCALE GENOMIC DNA]</scope>
    <source>
        <strain evidence="3">ATCC MYA-3404 / T1</strain>
    </source>
</reference>
<feature type="compositionally biased region" description="Polar residues" evidence="1">
    <location>
        <begin position="129"/>
        <end position="146"/>
    </location>
</feature>